<evidence type="ECO:0000259" key="5">
    <source>
        <dbReference type="Pfam" id="PF00389"/>
    </source>
</evidence>
<accession>A0A6N3BRJ0</accession>
<dbReference type="InterPro" id="IPR050418">
    <property type="entry name" value="D-iso_2-hydroxyacid_DH_PdxB"/>
</dbReference>
<dbReference type="AlphaFoldDB" id="A0A6N3BRJ0"/>
<name>A0A6N3BRJ0_9FIRM</name>
<dbReference type="GO" id="GO:0047545">
    <property type="term" value="F:(S)-2-hydroxyglutarate dehydrogenase activity"/>
    <property type="evidence" value="ECO:0007669"/>
    <property type="project" value="UniProtKB-ARBA"/>
</dbReference>
<evidence type="ECO:0000259" key="6">
    <source>
        <dbReference type="Pfam" id="PF02826"/>
    </source>
</evidence>
<evidence type="ECO:0000256" key="4">
    <source>
        <dbReference type="RuleBase" id="RU003719"/>
    </source>
</evidence>
<protein>
    <submittedName>
        <fullName evidence="7">D-3-phosphoglycerate dehydrogenase</fullName>
        <ecNumber evidence="7">1.1.1.95</ecNumber>
    </submittedName>
</protein>
<evidence type="ECO:0000256" key="1">
    <source>
        <dbReference type="ARBA" id="ARBA00005854"/>
    </source>
</evidence>
<comment type="similarity">
    <text evidence="1 4">Belongs to the D-isomer specific 2-hydroxyacid dehydrogenase family.</text>
</comment>
<gene>
    <name evidence="7" type="primary">serA</name>
    <name evidence="7" type="ORF">IBLFYP30_01631</name>
</gene>
<dbReference type="InterPro" id="IPR029752">
    <property type="entry name" value="D-isomer_DH_CS1"/>
</dbReference>
<keyword evidence="3" id="KW-0520">NAD</keyword>
<evidence type="ECO:0000256" key="3">
    <source>
        <dbReference type="ARBA" id="ARBA00023027"/>
    </source>
</evidence>
<feature type="domain" description="D-isomer specific 2-hydroxyacid dehydrogenase NAD-binding" evidence="6">
    <location>
        <begin position="110"/>
        <end position="281"/>
    </location>
</feature>
<dbReference type="CDD" id="cd05303">
    <property type="entry name" value="PGDH_2"/>
    <property type="match status" value="1"/>
</dbReference>
<sequence>MYRILVADGMNNDQIENLRNLGFDVIDKFYDGEELGLMCQDVDALVIRSKNTITKEIIDKALEGNARLKIIIRSGVGLDNIDVKYATKKGIKVMNTPCASTRSVAELTIGQIITIARFVNIANVTMRDGQWNKKKYIGTEIFGKTLGIIGLGRIGKEVAKMATALGMKVIYYDILGKMEGYTRYKFCSFEEVLKNADFLTIHIPYDKEKGYLITKKEFDLMKQGVYFVNNARGALVCEHDLIEALDNGKIEAVAMDVYETEPKVNLELVNHPMVSPTPHIGASTVEAQDRISKEIVEMLVEYFQDDEQIAL</sequence>
<dbReference type="SUPFAM" id="SSF51735">
    <property type="entry name" value="NAD(P)-binding Rossmann-fold domains"/>
    <property type="match status" value="1"/>
</dbReference>
<evidence type="ECO:0000256" key="2">
    <source>
        <dbReference type="ARBA" id="ARBA00023002"/>
    </source>
</evidence>
<dbReference type="SUPFAM" id="SSF52283">
    <property type="entry name" value="Formate/glycerate dehydrogenase catalytic domain-like"/>
    <property type="match status" value="1"/>
</dbReference>
<dbReference type="InterPro" id="IPR036291">
    <property type="entry name" value="NAD(P)-bd_dom_sf"/>
</dbReference>
<dbReference type="PROSITE" id="PS00065">
    <property type="entry name" value="D_2_HYDROXYACID_DH_1"/>
    <property type="match status" value="1"/>
</dbReference>
<dbReference type="InterPro" id="IPR006140">
    <property type="entry name" value="D-isomer_DH_NAD-bd"/>
</dbReference>
<feature type="domain" description="D-isomer specific 2-hydroxyacid dehydrogenase catalytic" evidence="5">
    <location>
        <begin position="4"/>
        <end position="306"/>
    </location>
</feature>
<dbReference type="FunFam" id="3.40.50.720:FF:000041">
    <property type="entry name" value="D-3-phosphoglycerate dehydrogenase"/>
    <property type="match status" value="1"/>
</dbReference>
<organism evidence="7">
    <name type="scientific">Intestinibacter bartlettii</name>
    <dbReference type="NCBI Taxonomy" id="261299"/>
    <lineage>
        <taxon>Bacteria</taxon>
        <taxon>Bacillati</taxon>
        <taxon>Bacillota</taxon>
        <taxon>Clostridia</taxon>
        <taxon>Peptostreptococcales</taxon>
        <taxon>Peptostreptococcaceae</taxon>
        <taxon>Intestinibacter</taxon>
    </lineage>
</organism>
<dbReference type="InterPro" id="IPR006139">
    <property type="entry name" value="D-isomer_2_OHA_DH_cat_dom"/>
</dbReference>
<evidence type="ECO:0000313" key="7">
    <source>
        <dbReference type="EMBL" id="VYU05814.1"/>
    </source>
</evidence>
<dbReference type="PANTHER" id="PTHR43761">
    <property type="entry name" value="D-ISOMER SPECIFIC 2-HYDROXYACID DEHYDROGENASE FAMILY PROTEIN (AFU_ORTHOLOGUE AFUA_1G13630)"/>
    <property type="match status" value="1"/>
</dbReference>
<dbReference type="PANTHER" id="PTHR43761:SF1">
    <property type="entry name" value="D-ISOMER SPECIFIC 2-HYDROXYACID DEHYDROGENASE CATALYTIC DOMAIN-CONTAINING PROTEIN-RELATED"/>
    <property type="match status" value="1"/>
</dbReference>
<dbReference type="RefSeq" id="WP_024037448.1">
    <property type="nucleotide sequence ID" value="NZ_CABIXZ010000003.1"/>
</dbReference>
<keyword evidence="2 4" id="KW-0560">Oxidoreductase</keyword>
<dbReference type="GO" id="GO:0051287">
    <property type="term" value="F:NAD binding"/>
    <property type="evidence" value="ECO:0007669"/>
    <property type="project" value="InterPro"/>
</dbReference>
<dbReference type="GO" id="GO:0004617">
    <property type="term" value="F:phosphoglycerate dehydrogenase activity"/>
    <property type="evidence" value="ECO:0007669"/>
    <property type="project" value="UniProtKB-EC"/>
</dbReference>
<reference evidence="7" key="1">
    <citation type="submission" date="2019-11" db="EMBL/GenBank/DDBJ databases">
        <authorList>
            <person name="Feng L."/>
        </authorList>
    </citation>
    <scope>NUCLEOTIDE SEQUENCE</scope>
    <source>
        <strain evidence="7">IbartlettiiLFYP30</strain>
    </source>
</reference>
<dbReference type="Pfam" id="PF02826">
    <property type="entry name" value="2-Hacid_dh_C"/>
    <property type="match status" value="1"/>
</dbReference>
<dbReference type="EC" id="1.1.1.95" evidence="7"/>
<dbReference type="GO" id="GO:0006564">
    <property type="term" value="P:L-serine biosynthetic process"/>
    <property type="evidence" value="ECO:0007669"/>
    <property type="project" value="UniProtKB-ARBA"/>
</dbReference>
<dbReference type="Pfam" id="PF00389">
    <property type="entry name" value="2-Hacid_dh"/>
    <property type="match status" value="1"/>
</dbReference>
<dbReference type="Gene3D" id="3.40.50.720">
    <property type="entry name" value="NAD(P)-binding Rossmann-like Domain"/>
    <property type="match status" value="2"/>
</dbReference>
<proteinExistence type="inferred from homology"/>
<dbReference type="EMBL" id="CACRUE010000026">
    <property type="protein sequence ID" value="VYU05814.1"/>
    <property type="molecule type" value="Genomic_DNA"/>
</dbReference>